<reference evidence="1" key="2">
    <citation type="submission" date="2017-06" db="EMBL/GenBank/DDBJ databases">
        <title>WGS assembly of Brachypodium distachyon.</title>
        <authorList>
            <consortium name="The International Brachypodium Initiative"/>
            <person name="Lucas S."/>
            <person name="Harmon-Smith M."/>
            <person name="Lail K."/>
            <person name="Tice H."/>
            <person name="Grimwood J."/>
            <person name="Bruce D."/>
            <person name="Barry K."/>
            <person name="Shu S."/>
            <person name="Lindquist E."/>
            <person name="Wang M."/>
            <person name="Pitluck S."/>
            <person name="Vogel J.P."/>
            <person name="Garvin D.F."/>
            <person name="Mockler T.C."/>
            <person name="Schmutz J."/>
            <person name="Rokhsar D."/>
            <person name="Bevan M.W."/>
        </authorList>
    </citation>
    <scope>NUCLEOTIDE SEQUENCE</scope>
    <source>
        <strain evidence="1">Bd21</strain>
    </source>
</reference>
<dbReference type="EnsemblPlants" id="PNT75821">
    <property type="protein sequence ID" value="PNT75821"/>
    <property type="gene ID" value="BRADI_1g38490v3"/>
</dbReference>
<dbReference type="EMBL" id="CM000880">
    <property type="protein sequence ID" value="PNT75821.1"/>
    <property type="molecule type" value="Genomic_DNA"/>
</dbReference>
<dbReference type="OrthoDB" id="690751at2759"/>
<dbReference type="Gramene" id="PNT75821">
    <property type="protein sequence ID" value="PNT75821"/>
    <property type="gene ID" value="BRADI_1g38490v3"/>
</dbReference>
<dbReference type="PANTHER" id="PTHR36617:SF16">
    <property type="entry name" value="OS04G0516500 PROTEIN"/>
    <property type="match status" value="1"/>
</dbReference>
<reference evidence="1 2" key="1">
    <citation type="journal article" date="2010" name="Nature">
        <title>Genome sequencing and analysis of the model grass Brachypodium distachyon.</title>
        <authorList>
            <consortium name="International Brachypodium Initiative"/>
        </authorList>
    </citation>
    <scope>NUCLEOTIDE SEQUENCE [LARGE SCALE GENOMIC DNA]</scope>
    <source>
        <strain evidence="1 2">Bd21</strain>
    </source>
</reference>
<organism evidence="1">
    <name type="scientific">Brachypodium distachyon</name>
    <name type="common">Purple false brome</name>
    <name type="synonym">Trachynia distachya</name>
    <dbReference type="NCBI Taxonomy" id="15368"/>
    <lineage>
        <taxon>Eukaryota</taxon>
        <taxon>Viridiplantae</taxon>
        <taxon>Streptophyta</taxon>
        <taxon>Embryophyta</taxon>
        <taxon>Tracheophyta</taxon>
        <taxon>Spermatophyta</taxon>
        <taxon>Magnoliopsida</taxon>
        <taxon>Liliopsida</taxon>
        <taxon>Poales</taxon>
        <taxon>Poaceae</taxon>
        <taxon>BOP clade</taxon>
        <taxon>Pooideae</taxon>
        <taxon>Stipodae</taxon>
        <taxon>Brachypodieae</taxon>
        <taxon>Brachypodium</taxon>
    </lineage>
</organism>
<proteinExistence type="predicted"/>
<name>A0A2K2DNG3_BRADI</name>
<dbReference type="Proteomes" id="UP000008810">
    <property type="component" value="Chromosome 1"/>
</dbReference>
<sequence>MALWIKQAYLLRKDLGDTIPTGSRAWRQIEKLISLYQECTTVIIGNGENVSFWKDKWTSNGPFYIHFSALYSHALRPNISVAHCLKNGEWQIAIRHITSDRTDRACCPKDLFAPCRNGTDQTKQLSWGLVITTAYWNIWLSRNHKVFDNILIPVSTVVQQCADTLKLWINRAKNQEKQSRMLWIDSWPD</sequence>
<evidence type="ECO:0000313" key="3">
    <source>
        <dbReference type="Proteomes" id="UP000008810"/>
    </source>
</evidence>
<dbReference type="InParanoid" id="A0A2K2DNG3"/>
<reference evidence="2" key="3">
    <citation type="submission" date="2018-08" db="UniProtKB">
        <authorList>
            <consortium name="EnsemblPlants"/>
        </authorList>
    </citation>
    <scope>IDENTIFICATION</scope>
    <source>
        <strain evidence="2">cv. Bd21</strain>
    </source>
</reference>
<gene>
    <name evidence="1" type="ORF">BRADI_1g38490v3</name>
</gene>
<evidence type="ECO:0000313" key="1">
    <source>
        <dbReference type="EMBL" id="PNT75821.1"/>
    </source>
</evidence>
<dbReference type="PANTHER" id="PTHR36617">
    <property type="entry name" value="PROTEIN, PUTATIVE-RELATED"/>
    <property type="match status" value="1"/>
</dbReference>
<evidence type="ECO:0000313" key="2">
    <source>
        <dbReference type="EnsemblPlants" id="PNT75821"/>
    </source>
</evidence>
<keyword evidence="3" id="KW-1185">Reference proteome</keyword>
<dbReference type="AlphaFoldDB" id="A0A2K2DNG3"/>
<evidence type="ECO:0008006" key="4">
    <source>
        <dbReference type="Google" id="ProtNLM"/>
    </source>
</evidence>
<accession>A0A2K2DNG3</accession>
<protein>
    <recommendedName>
        <fullName evidence="4">Reverse transcriptase zinc-binding domain-containing protein</fullName>
    </recommendedName>
</protein>